<dbReference type="RefSeq" id="WP_378091538.1">
    <property type="nucleotide sequence ID" value="NZ_JBHSEP010000001.1"/>
</dbReference>
<dbReference type="PANTHER" id="PTHR43504">
    <property type="entry name" value="ISOCITRATE DEHYDROGENASE [NADP]"/>
    <property type="match status" value="1"/>
</dbReference>
<dbReference type="NCBIfam" id="TIGR00183">
    <property type="entry name" value="prok_nadp_idh"/>
    <property type="match status" value="1"/>
</dbReference>
<dbReference type="Proteomes" id="UP001596028">
    <property type="component" value="Unassembled WGS sequence"/>
</dbReference>
<comment type="similarity">
    <text evidence="1">Belongs to the isocitrate and isopropylmalate dehydrogenases family.</text>
</comment>
<comment type="subunit">
    <text evidence="2">Homodimer.</text>
</comment>
<reference evidence="17" key="1">
    <citation type="journal article" date="2019" name="Int. J. Syst. Evol. Microbiol.">
        <title>The Global Catalogue of Microorganisms (GCM) 10K type strain sequencing project: providing services to taxonomists for standard genome sequencing and annotation.</title>
        <authorList>
            <consortium name="The Broad Institute Genomics Platform"/>
            <consortium name="The Broad Institute Genome Sequencing Center for Infectious Disease"/>
            <person name="Wu L."/>
            <person name="Ma J."/>
        </authorList>
    </citation>
    <scope>NUCLEOTIDE SEQUENCE [LARGE SCALE GENOMIC DNA]</scope>
    <source>
        <strain evidence="17">CCUG 49571</strain>
    </source>
</reference>
<keyword evidence="5 14" id="KW-0329">Glyoxylate bypass</keyword>
<evidence type="ECO:0000259" key="15">
    <source>
        <dbReference type="SMART" id="SM01329"/>
    </source>
</evidence>
<evidence type="ECO:0000313" key="16">
    <source>
        <dbReference type="EMBL" id="MFC4596920.1"/>
    </source>
</evidence>
<sequence length="430" mass="47253">MKLEKFAAPTSGEKITVTNGVLNVPNHPIIPFIEGDGTGRDIWKASKRVLDAAVEKAYNGEKKIAWYEVFAGEKAFNTYGEWLPNDTLEAIREMIIAIKGPLTTPIGGGIRSLNVALRQELDLYVCLRPVRYFQGVPSPVKRPELVDMVIFRENTEDIYAGIEYQSGTDEVKKVLEFLQKEMGVKKIRFPETSGIGIKPVSSEGSKRLVRAAIEYAIKHNRKSVTLVHKGNIMKFTEGAFKNWGYEVAEQEFGDKVFTWDQYDKIKAEQGEAAANAAQKAALDEGKILVKDAIADIALQQVLTRPTDFDVIATLNLNGDYLSDALAAQVGGIGIAPGANINYATGHAIFEATHGTAPKYADKDVVNPGSVILSGVMMLEHLGWLEAADLIYKGLEKSIGSKVVTYDFARLMEGATEVKCSEFANEIIKNF</sequence>
<protein>
    <recommendedName>
        <fullName evidence="4 14">Isocitrate dehydrogenase [NADP]</fullName>
        <ecNumber evidence="3 14">1.1.1.42</ecNumber>
    </recommendedName>
</protein>
<dbReference type="Pfam" id="PF00180">
    <property type="entry name" value="Iso_dh"/>
    <property type="match status" value="1"/>
</dbReference>
<keyword evidence="8" id="KW-0460">Magnesium</keyword>
<evidence type="ECO:0000256" key="5">
    <source>
        <dbReference type="ARBA" id="ARBA00022435"/>
    </source>
</evidence>
<evidence type="ECO:0000256" key="8">
    <source>
        <dbReference type="ARBA" id="ARBA00022842"/>
    </source>
</evidence>
<evidence type="ECO:0000256" key="13">
    <source>
        <dbReference type="ARBA" id="ARBA00046127"/>
    </source>
</evidence>
<keyword evidence="9 14" id="KW-0521">NADP</keyword>
<evidence type="ECO:0000256" key="9">
    <source>
        <dbReference type="ARBA" id="ARBA00022857"/>
    </source>
</evidence>
<evidence type="ECO:0000256" key="7">
    <source>
        <dbReference type="ARBA" id="ARBA00022723"/>
    </source>
</evidence>
<dbReference type="EMBL" id="JBHSEP010000001">
    <property type="protein sequence ID" value="MFC4596920.1"/>
    <property type="molecule type" value="Genomic_DNA"/>
</dbReference>
<dbReference type="SMART" id="SM01329">
    <property type="entry name" value="Iso_dh"/>
    <property type="match status" value="1"/>
</dbReference>
<keyword evidence="10" id="KW-0560">Oxidoreductase</keyword>
<dbReference type="InterPro" id="IPR019818">
    <property type="entry name" value="IsoCit/isopropylmalate_DH_CS"/>
</dbReference>
<dbReference type="Gene3D" id="3.40.718.10">
    <property type="entry name" value="Isopropylmalate Dehydrogenase"/>
    <property type="match status" value="1"/>
</dbReference>
<keyword evidence="7 14" id="KW-0479">Metal-binding</keyword>
<organism evidence="16 17">
    <name type="scientific">Cohnella hongkongensis</name>
    <dbReference type="NCBI Taxonomy" id="178337"/>
    <lineage>
        <taxon>Bacteria</taxon>
        <taxon>Bacillati</taxon>
        <taxon>Bacillota</taxon>
        <taxon>Bacilli</taxon>
        <taxon>Bacillales</taxon>
        <taxon>Paenibacillaceae</taxon>
        <taxon>Cohnella</taxon>
    </lineage>
</organism>
<evidence type="ECO:0000256" key="4">
    <source>
        <dbReference type="ARBA" id="ARBA00019562"/>
    </source>
</evidence>
<gene>
    <name evidence="16" type="primary">icd</name>
    <name evidence="16" type="ORF">ACFO3S_01610</name>
</gene>
<evidence type="ECO:0000256" key="2">
    <source>
        <dbReference type="ARBA" id="ARBA00011738"/>
    </source>
</evidence>
<evidence type="ECO:0000256" key="6">
    <source>
        <dbReference type="ARBA" id="ARBA00022532"/>
    </source>
</evidence>
<dbReference type="InterPro" id="IPR004439">
    <property type="entry name" value="Isocitrate_DH_NADP_dimer_prok"/>
</dbReference>
<keyword evidence="6 14" id="KW-0816">Tricarboxylic acid cycle</keyword>
<dbReference type="NCBIfam" id="NF005425">
    <property type="entry name" value="PRK07006.1"/>
    <property type="match status" value="1"/>
</dbReference>
<evidence type="ECO:0000256" key="1">
    <source>
        <dbReference type="ARBA" id="ARBA00007769"/>
    </source>
</evidence>
<keyword evidence="11 14" id="KW-0464">Manganese</keyword>
<evidence type="ECO:0000256" key="3">
    <source>
        <dbReference type="ARBA" id="ARBA00013013"/>
    </source>
</evidence>
<accession>A0ABV9F793</accession>
<comment type="caution">
    <text evidence="16">The sequence shown here is derived from an EMBL/GenBank/DDBJ whole genome shotgun (WGS) entry which is preliminary data.</text>
</comment>
<evidence type="ECO:0000256" key="11">
    <source>
        <dbReference type="ARBA" id="ARBA00023211"/>
    </source>
</evidence>
<dbReference type="SUPFAM" id="SSF53659">
    <property type="entry name" value="Isocitrate/Isopropylmalate dehydrogenase-like"/>
    <property type="match status" value="1"/>
</dbReference>
<feature type="domain" description="Isopropylmalate dehydrogenase-like" evidence="15">
    <location>
        <begin position="29"/>
        <end position="426"/>
    </location>
</feature>
<keyword evidence="17" id="KW-1185">Reference proteome</keyword>
<evidence type="ECO:0000256" key="14">
    <source>
        <dbReference type="RuleBase" id="RU004446"/>
    </source>
</evidence>
<dbReference type="PROSITE" id="PS00470">
    <property type="entry name" value="IDH_IMDH"/>
    <property type="match status" value="1"/>
</dbReference>
<dbReference type="EC" id="1.1.1.42" evidence="3 14"/>
<evidence type="ECO:0000256" key="10">
    <source>
        <dbReference type="ARBA" id="ARBA00023002"/>
    </source>
</evidence>
<dbReference type="PANTHER" id="PTHR43504:SF1">
    <property type="entry name" value="ISOCITRATE DEHYDROGENASE [NADP]"/>
    <property type="match status" value="1"/>
</dbReference>
<evidence type="ECO:0000313" key="17">
    <source>
        <dbReference type="Proteomes" id="UP001596028"/>
    </source>
</evidence>
<name>A0ABV9F793_9BACL</name>
<comment type="catalytic activity">
    <reaction evidence="12">
        <text>D-threo-isocitrate + NADP(+) = 2-oxoglutarate + CO2 + NADPH</text>
        <dbReference type="Rhea" id="RHEA:19629"/>
        <dbReference type="ChEBI" id="CHEBI:15562"/>
        <dbReference type="ChEBI" id="CHEBI:16526"/>
        <dbReference type="ChEBI" id="CHEBI:16810"/>
        <dbReference type="ChEBI" id="CHEBI:57783"/>
        <dbReference type="ChEBI" id="CHEBI:58349"/>
        <dbReference type="EC" id="1.1.1.42"/>
    </reaction>
</comment>
<proteinExistence type="inferred from homology"/>
<comment type="cofactor">
    <cofactor evidence="14">
        <name>Mg(2+)</name>
        <dbReference type="ChEBI" id="CHEBI:18420"/>
    </cofactor>
    <cofactor evidence="14">
        <name>Mn(2+)</name>
        <dbReference type="ChEBI" id="CHEBI:29035"/>
    </cofactor>
</comment>
<evidence type="ECO:0000256" key="12">
    <source>
        <dbReference type="ARBA" id="ARBA00023554"/>
    </source>
</evidence>
<dbReference type="InterPro" id="IPR024084">
    <property type="entry name" value="IsoPropMal-DH-like_dom"/>
</dbReference>
<comment type="function">
    <text evidence="13">Catalyzes the oxidative decarboxylation of isocitrate to 2-oxoglutarate and carbon dioxide with the concomitant reduction of NADP(+).</text>
</comment>